<dbReference type="PANTHER" id="PTHR32494">
    <property type="entry name" value="ALLANTOATE DEIMINASE-RELATED"/>
    <property type="match status" value="1"/>
</dbReference>
<dbReference type="GO" id="GO:0046872">
    <property type="term" value="F:metal ion binding"/>
    <property type="evidence" value="ECO:0007669"/>
    <property type="project" value="UniProtKB-KW"/>
</dbReference>
<name>A0A1G7A5X5_9BACL</name>
<dbReference type="InterPro" id="IPR036264">
    <property type="entry name" value="Bact_exopeptidase_dim_dom"/>
</dbReference>
<evidence type="ECO:0000313" key="9">
    <source>
        <dbReference type="Proteomes" id="UP000198823"/>
    </source>
</evidence>
<dbReference type="InterPro" id="IPR010158">
    <property type="entry name" value="Amidase_Cbmase"/>
</dbReference>
<evidence type="ECO:0000256" key="3">
    <source>
        <dbReference type="ARBA" id="ARBA00011738"/>
    </source>
</evidence>
<dbReference type="InterPro" id="IPR002933">
    <property type="entry name" value="Peptidase_M20"/>
</dbReference>
<dbReference type="Gene3D" id="3.30.70.360">
    <property type="match status" value="1"/>
</dbReference>
<dbReference type="NCBIfam" id="TIGR01879">
    <property type="entry name" value="hydantase"/>
    <property type="match status" value="1"/>
</dbReference>
<comment type="cofactor">
    <cofactor evidence="1">
        <name>Mn(2+)</name>
        <dbReference type="ChEBI" id="CHEBI:29035"/>
    </cofactor>
</comment>
<dbReference type="GO" id="GO:0016813">
    <property type="term" value="F:hydrolase activity, acting on carbon-nitrogen (but not peptide) bonds, in linear amidines"/>
    <property type="evidence" value="ECO:0007669"/>
    <property type="project" value="InterPro"/>
</dbReference>
<dbReference type="CDD" id="cd03884">
    <property type="entry name" value="M20_bAS"/>
    <property type="match status" value="1"/>
</dbReference>
<dbReference type="AlphaFoldDB" id="A0A1G7A5X5"/>
<keyword evidence="4" id="KW-0479">Metal-binding</keyword>
<dbReference type="SUPFAM" id="SSF55031">
    <property type="entry name" value="Bacterial exopeptidase dimerisation domain"/>
    <property type="match status" value="1"/>
</dbReference>
<evidence type="ECO:0000256" key="5">
    <source>
        <dbReference type="ARBA" id="ARBA00022801"/>
    </source>
</evidence>
<comment type="subunit">
    <text evidence="3">Homodimer.</text>
</comment>
<proteinExistence type="inferred from homology"/>
<evidence type="ECO:0000256" key="1">
    <source>
        <dbReference type="ARBA" id="ARBA00001936"/>
    </source>
</evidence>
<dbReference type="EMBL" id="FNAR01000003">
    <property type="protein sequence ID" value="SDE10171.1"/>
    <property type="molecule type" value="Genomic_DNA"/>
</dbReference>
<comment type="similarity">
    <text evidence="2">Belongs to the peptidase M20 family.</text>
</comment>
<organism evidence="8 9">
    <name type="scientific">Bhargavaea beijingensis</name>
    <dbReference type="NCBI Taxonomy" id="426756"/>
    <lineage>
        <taxon>Bacteria</taxon>
        <taxon>Bacillati</taxon>
        <taxon>Bacillota</taxon>
        <taxon>Bacilli</taxon>
        <taxon>Bacillales</taxon>
        <taxon>Caryophanaceae</taxon>
        <taxon>Bhargavaea</taxon>
    </lineage>
</organism>
<keyword evidence="5" id="KW-0378">Hydrolase</keyword>
<dbReference type="Gene3D" id="3.40.630.10">
    <property type="entry name" value="Zn peptidases"/>
    <property type="match status" value="1"/>
</dbReference>
<gene>
    <name evidence="8" type="ORF">SAMN04488126_103204</name>
</gene>
<keyword evidence="6" id="KW-0464">Manganese</keyword>
<evidence type="ECO:0000256" key="4">
    <source>
        <dbReference type="ARBA" id="ARBA00022723"/>
    </source>
</evidence>
<reference evidence="8 9" key="1">
    <citation type="submission" date="2016-10" db="EMBL/GenBank/DDBJ databases">
        <authorList>
            <person name="de Groot N.N."/>
        </authorList>
    </citation>
    <scope>NUCLEOTIDE SEQUENCE [LARGE SCALE GENOMIC DNA]</scope>
    <source>
        <strain evidence="8 9">CGMCC 1.6762</strain>
    </source>
</reference>
<accession>A0A1G7A5X5</accession>
<evidence type="ECO:0000256" key="2">
    <source>
        <dbReference type="ARBA" id="ARBA00006153"/>
    </source>
</evidence>
<dbReference type="NCBIfam" id="NF006771">
    <property type="entry name" value="PRK09290.1-5"/>
    <property type="match status" value="1"/>
</dbReference>
<evidence type="ECO:0000313" key="8">
    <source>
        <dbReference type="EMBL" id="SDE10171.1"/>
    </source>
</evidence>
<evidence type="ECO:0000256" key="6">
    <source>
        <dbReference type="ARBA" id="ARBA00023211"/>
    </source>
</evidence>
<dbReference type="Pfam" id="PF01546">
    <property type="entry name" value="Peptidase_M20"/>
    <property type="match status" value="1"/>
</dbReference>
<dbReference type="SUPFAM" id="SSF53187">
    <property type="entry name" value="Zn-dependent exopeptidases"/>
    <property type="match status" value="1"/>
</dbReference>
<dbReference type="STRING" id="426756.SAMN04488126_103204"/>
<evidence type="ECO:0000259" key="7">
    <source>
        <dbReference type="Pfam" id="PF07687"/>
    </source>
</evidence>
<sequence length="479" mass="51930">MVSVMKRDLSAKKGQLSVMKDRLSVKEHALSLKIRRRKRKPKGDLRMEQSVKGRLLDGYDRTHDRNGVSGERLAERLATLASVGKTEDGGVDRPGFSEEEKRAKQQVVEWMRGAGMDVRMDGAGNVIGRLNGEAGGPAFVTGSHLDSVPNGGNFDGPLGVLSSLEMVEAWRETGYVPPVPVEVVVFSEEEGSRFGAGVMGSRAMTGKIGDGELDGLMDFAGRTFREVIGTYGSTPEEFLAAARRPDEIGFYTELHIEQGKLLEQADLPAGIVKGIAGLAGLHIVFRGEAGHAGNTPMIGRRDPIVAAGRFVHDVSTLPSEIGDTAVATVGKLTVSPNGSNVIPGQVELTVDIRDLDKEKRDALVLKVRETAERCAEEQDAEIAISQLSSVDPAPVSDEIRDELRDVFMEEGIEPMELMSGAGHDAMNFAPMAMIFVRSQGGISHNPAEWTDLNDCVMGVHLLKRFAERRMEKMARANED</sequence>
<dbReference type="Proteomes" id="UP000198823">
    <property type="component" value="Unassembled WGS sequence"/>
</dbReference>
<dbReference type="PANTHER" id="PTHR32494:SF19">
    <property type="entry name" value="ALLANTOATE DEIMINASE-RELATED"/>
    <property type="match status" value="1"/>
</dbReference>
<dbReference type="InterPro" id="IPR011650">
    <property type="entry name" value="Peptidase_M20_dimer"/>
</dbReference>
<dbReference type="Pfam" id="PF07687">
    <property type="entry name" value="M20_dimer"/>
    <property type="match status" value="1"/>
</dbReference>
<protein>
    <submittedName>
        <fullName evidence="8">Allantoate deiminase</fullName>
    </submittedName>
</protein>
<feature type="domain" description="Peptidase M20 dimerisation" evidence="7">
    <location>
        <begin position="276"/>
        <end position="373"/>
    </location>
</feature>